<dbReference type="RefSeq" id="WP_332081875.1">
    <property type="nucleotide sequence ID" value="NZ_JAZHYN010000025.1"/>
</dbReference>
<comment type="caution">
    <text evidence="1">The sequence shown here is derived from an EMBL/GenBank/DDBJ whole genome shotgun (WGS) entry which is preliminary data.</text>
</comment>
<gene>
    <name evidence="1" type="ORF">V3H18_09795</name>
</gene>
<sequence length="75" mass="8172">MRPPLWWKKAQGAPSTFNAPAQTVADKPIFRSAFKSRRCVIPASGFYESTGGKGAKAPHYFWAAPDARHTRPAGA</sequence>
<evidence type="ECO:0000313" key="1">
    <source>
        <dbReference type="EMBL" id="MEF3366823.1"/>
    </source>
</evidence>
<dbReference type="InterPro" id="IPR003738">
    <property type="entry name" value="SRAP"/>
</dbReference>
<dbReference type="InterPro" id="IPR036590">
    <property type="entry name" value="SRAP-like"/>
</dbReference>
<evidence type="ECO:0000313" key="2">
    <source>
        <dbReference type="Proteomes" id="UP001350748"/>
    </source>
</evidence>
<proteinExistence type="predicted"/>
<dbReference type="Pfam" id="PF02586">
    <property type="entry name" value="SRAP"/>
    <property type="match status" value="1"/>
</dbReference>
<dbReference type="SUPFAM" id="SSF143081">
    <property type="entry name" value="BB1717-like"/>
    <property type="match status" value="1"/>
</dbReference>
<protein>
    <submittedName>
        <fullName evidence="1">SOS response-associated peptidase family protein</fullName>
    </submittedName>
</protein>
<accession>A0ABU7XHG5</accession>
<name>A0ABU7XHG5_9HYPH</name>
<reference evidence="1 2" key="1">
    <citation type="submission" date="2024-02" db="EMBL/GenBank/DDBJ databases">
        <authorList>
            <person name="Grouzdev D."/>
        </authorList>
    </citation>
    <scope>NUCLEOTIDE SEQUENCE [LARGE SCALE GENOMIC DNA]</scope>
    <source>
        <strain evidence="1 2">9N</strain>
    </source>
</reference>
<dbReference type="EMBL" id="JAZHYN010000025">
    <property type="protein sequence ID" value="MEF3366823.1"/>
    <property type="molecule type" value="Genomic_DNA"/>
</dbReference>
<keyword evidence="2" id="KW-1185">Reference proteome</keyword>
<organism evidence="1 2">
    <name type="scientific">Methylocystis borbori</name>
    <dbReference type="NCBI Taxonomy" id="3118750"/>
    <lineage>
        <taxon>Bacteria</taxon>
        <taxon>Pseudomonadati</taxon>
        <taxon>Pseudomonadota</taxon>
        <taxon>Alphaproteobacteria</taxon>
        <taxon>Hyphomicrobiales</taxon>
        <taxon>Methylocystaceae</taxon>
        <taxon>Methylocystis</taxon>
    </lineage>
</organism>
<dbReference type="Gene3D" id="3.90.1680.10">
    <property type="entry name" value="SOS response associated peptidase-like"/>
    <property type="match status" value="1"/>
</dbReference>
<dbReference type="Proteomes" id="UP001350748">
    <property type="component" value="Unassembled WGS sequence"/>
</dbReference>